<proteinExistence type="inferred from homology"/>
<evidence type="ECO:0000313" key="8">
    <source>
        <dbReference type="EMBL" id="CCG84682.1"/>
    </source>
</evidence>
<keyword evidence="5" id="KW-0333">Golgi apparatus</keyword>
<dbReference type="Proteomes" id="UP000013776">
    <property type="component" value="Unassembled WGS sequence"/>
</dbReference>
<gene>
    <name evidence="8" type="ORF">TAPDE_005192</name>
</gene>
<keyword evidence="9" id="KW-1185">Reference proteome</keyword>
<dbReference type="STRING" id="1097556.R4XGC3"/>
<dbReference type="OrthoDB" id="10259024at2759"/>
<evidence type="ECO:0000256" key="1">
    <source>
        <dbReference type="ARBA" id="ARBA00004601"/>
    </source>
</evidence>
<evidence type="ECO:0000259" key="7">
    <source>
        <dbReference type="Pfam" id="PF07928"/>
    </source>
</evidence>
<accession>R4XGC3</accession>
<dbReference type="EMBL" id="CAHR02000287">
    <property type="protein sequence ID" value="CCG84682.1"/>
    <property type="molecule type" value="Genomic_DNA"/>
</dbReference>
<feature type="domain" description="Vacuolar protein sorting-associated protein 54 C-terminal" evidence="7">
    <location>
        <begin position="676"/>
        <end position="821"/>
    </location>
</feature>
<dbReference type="Gene3D" id="6.10.250.860">
    <property type="match status" value="1"/>
</dbReference>
<evidence type="ECO:0000256" key="6">
    <source>
        <dbReference type="ARBA" id="ARBA00023054"/>
    </source>
</evidence>
<comment type="subcellular location">
    <subcellularLocation>
        <location evidence="1">Golgi apparatus</location>
        <location evidence="1">trans-Golgi network</location>
    </subcellularLocation>
</comment>
<keyword evidence="3" id="KW-0813">Transport</keyword>
<dbReference type="GO" id="GO:0019905">
    <property type="term" value="F:syntaxin binding"/>
    <property type="evidence" value="ECO:0007669"/>
    <property type="project" value="TreeGrafter"/>
</dbReference>
<reference evidence="8 9" key="1">
    <citation type="journal article" date="2013" name="MBio">
        <title>Genome sequencing of the plant pathogen Taphrina deformans, the causal agent of peach leaf curl.</title>
        <authorList>
            <person name="Cisse O.H."/>
            <person name="Almeida J.M.G.C.F."/>
            <person name="Fonseca A."/>
            <person name="Kumar A.A."/>
            <person name="Salojaervi J."/>
            <person name="Overmyer K."/>
            <person name="Hauser P.M."/>
            <person name="Pagni M."/>
        </authorList>
    </citation>
    <scope>NUCLEOTIDE SEQUENCE [LARGE SCALE GENOMIC DNA]</scope>
    <source>
        <strain evidence="9">PYCC 5710 / ATCC 11124 / CBS 356.35 / IMI 108563 / JCM 9778 / NBRC 8474</strain>
    </source>
</reference>
<dbReference type="AlphaFoldDB" id="R4XGC3"/>
<keyword evidence="4" id="KW-0653">Protein transport</keyword>
<protein>
    <recommendedName>
        <fullName evidence="7">Vacuolar protein sorting-associated protein 54 C-terminal domain-containing protein</fullName>
    </recommendedName>
</protein>
<dbReference type="GO" id="GO:0015031">
    <property type="term" value="P:protein transport"/>
    <property type="evidence" value="ECO:0007669"/>
    <property type="project" value="UniProtKB-KW"/>
</dbReference>
<sequence length="930" mass="102476">MEERTSRVLPTSLSISSLLNNPNASNAYTSRPSARDIPLVHLTNVPTATISDFAEYIGAVGSEYDNYQRAKQYGLQQHLQSNQLKPRVKAGSIFSGTDGMEARLADQMPASVAASSRLSFDDTSSIFSGHNDSPGSELNGFSFGEVSEDSQIPAVFCEPDFELKNPRTFDLVTGKSSIVAPLPGSGPSPDSKQSSQAGLLLQEKISNFMDTVETTLVDEISATSPAFFDALDDLRELQSRANSCIERIEVLRGEFAKLSADNADVRIDSARNVQKRRNVAKLRDGVRQVRHLNALYQNAIVAAGGSEPHSCIAALTRFNEFVSSEAVLNDLQIVEEMQYNVSKIKHSLGLADIAAFKKLLLDDLSSEVQHSDTEVTFQQLRQRHVRDRKIVLEKVNGHAGPADTHKLRSDLSSTLDSLIFTDQVQSAYQEYKDAVTKEVKLITKRSLPTSDDDDVQSNISGRTNRTAIEKSTALAKGLRELSAADFNIMLQTIYTSTCLFVKRVSLQQKLLIDLVSSATRSVPVEVQDNIYSTHLASNIVEICQTRIVKLLNVRLSSNAEVSLAELRKFYELNTVFNAECEALTGQYGGTLQSTTVAQIKAVYTRHADIAAQSVVTAIEMDSWQPATLNKSTQETIDCLLDATTQNPAAWQDALTNYTITSDVLGGDNKHVVVQGTKYILPFSAAALIACIEQFMSVSQLLPLLRPEAFSSTIEILRLYNSRSCQLILGAGATRSAGLERITAKHLAVTSQALALVTVLLPSVKAYVTRQNSPPTTVAEFDKLYKVCVDSQESNVPPLIIQLYTDHRNEIHGKLISIMEDRTTQICRQLADWITNQPEYEITGEPNAYITALVKDTLVLARVLTKFLEVDALRSILRAVVENEEEKLAAEYKNVPAEGKLRQQVEIDKSHFVDKISAVMPEAGRMFQEQK</sequence>
<dbReference type="GO" id="GO:0000938">
    <property type="term" value="C:GARP complex"/>
    <property type="evidence" value="ECO:0007669"/>
    <property type="project" value="InterPro"/>
</dbReference>
<dbReference type="eggNOG" id="KOG2115">
    <property type="taxonomic scope" value="Eukaryota"/>
</dbReference>
<dbReference type="VEuPathDB" id="FungiDB:TAPDE_005192"/>
<dbReference type="PANTHER" id="PTHR12965:SF0">
    <property type="entry name" value="VACUOLAR PROTEIN SORTING-ASSOCIATED PROTEIN 54"/>
    <property type="match status" value="1"/>
</dbReference>
<evidence type="ECO:0000256" key="4">
    <source>
        <dbReference type="ARBA" id="ARBA00022927"/>
    </source>
</evidence>
<name>R4XGC3_TAPDE</name>
<dbReference type="InterPro" id="IPR012501">
    <property type="entry name" value="Vps54_C"/>
</dbReference>
<comment type="similarity">
    <text evidence="2">Belongs to the VPS54 family.</text>
</comment>
<dbReference type="PANTHER" id="PTHR12965">
    <property type="entry name" value="VACUOLAR PROTEIN SORTING 54"/>
    <property type="match status" value="1"/>
</dbReference>
<comment type="caution">
    <text evidence="8">The sequence shown here is derived from an EMBL/GenBank/DDBJ whole genome shotgun (WGS) entry which is preliminary data.</text>
</comment>
<dbReference type="InterPro" id="IPR039745">
    <property type="entry name" value="Vps54"/>
</dbReference>
<dbReference type="GO" id="GO:0005829">
    <property type="term" value="C:cytosol"/>
    <property type="evidence" value="ECO:0007669"/>
    <property type="project" value="GOC"/>
</dbReference>
<dbReference type="GO" id="GO:0006896">
    <property type="term" value="P:Golgi to vacuole transport"/>
    <property type="evidence" value="ECO:0007669"/>
    <property type="project" value="TreeGrafter"/>
</dbReference>
<evidence type="ECO:0000256" key="5">
    <source>
        <dbReference type="ARBA" id="ARBA00023034"/>
    </source>
</evidence>
<dbReference type="Pfam" id="PF07928">
    <property type="entry name" value="Vps54"/>
    <property type="match status" value="1"/>
</dbReference>
<keyword evidence="6" id="KW-0175">Coiled coil</keyword>
<evidence type="ECO:0000256" key="2">
    <source>
        <dbReference type="ARBA" id="ARBA00009150"/>
    </source>
</evidence>
<evidence type="ECO:0000256" key="3">
    <source>
        <dbReference type="ARBA" id="ARBA00022448"/>
    </source>
</evidence>
<organism evidence="8 9">
    <name type="scientific">Taphrina deformans (strain PYCC 5710 / ATCC 11124 / CBS 356.35 / IMI 108563 / JCM 9778 / NBRC 8474)</name>
    <name type="common">Peach leaf curl fungus</name>
    <name type="synonym">Lalaria deformans</name>
    <dbReference type="NCBI Taxonomy" id="1097556"/>
    <lineage>
        <taxon>Eukaryota</taxon>
        <taxon>Fungi</taxon>
        <taxon>Dikarya</taxon>
        <taxon>Ascomycota</taxon>
        <taxon>Taphrinomycotina</taxon>
        <taxon>Taphrinomycetes</taxon>
        <taxon>Taphrinales</taxon>
        <taxon>Taphrinaceae</taxon>
        <taxon>Taphrina</taxon>
    </lineage>
</organism>
<dbReference type="GO" id="GO:0042147">
    <property type="term" value="P:retrograde transport, endosome to Golgi"/>
    <property type="evidence" value="ECO:0007669"/>
    <property type="project" value="InterPro"/>
</dbReference>
<evidence type="ECO:0000313" key="9">
    <source>
        <dbReference type="Proteomes" id="UP000013776"/>
    </source>
</evidence>